<feature type="compositionally biased region" description="Basic and acidic residues" evidence="1">
    <location>
        <begin position="342"/>
        <end position="352"/>
    </location>
</feature>
<dbReference type="InParanoid" id="V5G383"/>
<organism evidence="2 3">
    <name type="scientific">Byssochlamys spectabilis (strain No. 5 / NBRC 109023)</name>
    <name type="common">Paecilomyces variotii</name>
    <dbReference type="NCBI Taxonomy" id="1356009"/>
    <lineage>
        <taxon>Eukaryota</taxon>
        <taxon>Fungi</taxon>
        <taxon>Dikarya</taxon>
        <taxon>Ascomycota</taxon>
        <taxon>Pezizomycotina</taxon>
        <taxon>Eurotiomycetes</taxon>
        <taxon>Eurotiomycetidae</taxon>
        <taxon>Eurotiales</taxon>
        <taxon>Thermoascaceae</taxon>
        <taxon>Paecilomyces</taxon>
    </lineage>
</organism>
<dbReference type="EMBL" id="BAUL01000122">
    <property type="protein sequence ID" value="GAD95342.1"/>
    <property type="molecule type" value="Genomic_DNA"/>
</dbReference>
<sequence>MSTLGEEEDFMSFDIIPSFSPEEISRSTFTRLLKCYPTTVREVYRDKLLSKYEGTRKKVKKSPEEPVVVPEKQVEKDLDAFLKLDEWRYEVLPGKMRERREEGKKEGVFIEKEELVQLMEWKLKHGVFRPTLLGLVKSNQAPLVRKTTSAAFAALPSAGDGDDAAFPKASLDALTEPLRGVGPATASLILCAGTGLSGSEIQVPFFSDEIYQWLCLDCYPSAEQDGEGKGDADSDDDDDDKEEERKKPPKKKNGELIIKYNMAEYKNVWDAVSAIRERLNRTAKPDSAVEDEKRIFSAVDVEKVAFVLGNIDLSGYFGEPKSREERRNAVRATTPPKGAQKRKAEVSKEEKFRAKKRRIKAKHERREAKKKRTGRNN</sequence>
<evidence type="ECO:0000313" key="2">
    <source>
        <dbReference type="EMBL" id="GAD95342.1"/>
    </source>
</evidence>
<feature type="compositionally biased region" description="Basic residues" evidence="1">
    <location>
        <begin position="353"/>
        <end position="377"/>
    </location>
</feature>
<reference evidence="3" key="1">
    <citation type="journal article" date="2014" name="Genome Announc.">
        <title>Draft genome sequence of the formaldehyde-resistant fungus Byssochlamys spectabilis No. 5 (anamorph Paecilomyces variotii No. 5) (NBRC109023).</title>
        <authorList>
            <person name="Oka T."/>
            <person name="Ekino K."/>
            <person name="Fukuda K."/>
            <person name="Nomura Y."/>
        </authorList>
    </citation>
    <scope>NUCLEOTIDE SEQUENCE [LARGE SCALE GENOMIC DNA]</scope>
    <source>
        <strain evidence="3">No. 5 / NBRC 109023</strain>
    </source>
</reference>
<feature type="compositionally biased region" description="Acidic residues" evidence="1">
    <location>
        <begin position="233"/>
        <end position="242"/>
    </location>
</feature>
<dbReference type="AlphaFoldDB" id="V5G383"/>
<keyword evidence="3" id="KW-1185">Reference proteome</keyword>
<name>V5G383_BYSSN</name>
<evidence type="ECO:0000256" key="1">
    <source>
        <dbReference type="SAM" id="MobiDB-lite"/>
    </source>
</evidence>
<dbReference type="HOGENOM" id="CLU_048127_2_1_1"/>
<accession>V5G383</accession>
<gene>
    <name evidence="2" type="ORF">PVAR5_3984</name>
</gene>
<protein>
    <submittedName>
        <fullName evidence="2">Uncharacterized protein</fullName>
    </submittedName>
</protein>
<comment type="caution">
    <text evidence="2">The sequence shown here is derived from an EMBL/GenBank/DDBJ whole genome shotgun (WGS) entry which is preliminary data.</text>
</comment>
<feature type="region of interest" description="Disordered" evidence="1">
    <location>
        <begin position="223"/>
        <end position="252"/>
    </location>
</feature>
<dbReference type="Proteomes" id="UP000018001">
    <property type="component" value="Unassembled WGS sequence"/>
</dbReference>
<dbReference type="PANTHER" id="PTHR21521:SF0">
    <property type="entry name" value="AMUN, ISOFORM A"/>
    <property type="match status" value="1"/>
</dbReference>
<dbReference type="eggNOG" id="ENOG502S729">
    <property type="taxonomic scope" value="Eukaryota"/>
</dbReference>
<proteinExistence type="predicted"/>
<evidence type="ECO:0000313" key="3">
    <source>
        <dbReference type="Proteomes" id="UP000018001"/>
    </source>
</evidence>
<dbReference type="OrthoDB" id="8249012at2759"/>
<dbReference type="PANTHER" id="PTHR21521">
    <property type="entry name" value="AMUN, ISOFORM A"/>
    <property type="match status" value="1"/>
</dbReference>
<feature type="region of interest" description="Disordered" evidence="1">
    <location>
        <begin position="317"/>
        <end position="377"/>
    </location>
</feature>